<dbReference type="Pfam" id="PF17517">
    <property type="entry name" value="IgGFc_binding"/>
    <property type="match status" value="1"/>
</dbReference>
<organism evidence="2 3">
    <name type="scientific">Pleurodeles waltl</name>
    <name type="common">Iberian ribbed newt</name>
    <dbReference type="NCBI Taxonomy" id="8319"/>
    <lineage>
        <taxon>Eukaryota</taxon>
        <taxon>Metazoa</taxon>
        <taxon>Chordata</taxon>
        <taxon>Craniata</taxon>
        <taxon>Vertebrata</taxon>
        <taxon>Euteleostomi</taxon>
        <taxon>Amphibia</taxon>
        <taxon>Batrachia</taxon>
        <taxon>Caudata</taxon>
        <taxon>Salamandroidea</taxon>
        <taxon>Salamandridae</taxon>
        <taxon>Pleurodelinae</taxon>
        <taxon>Pleurodeles</taxon>
    </lineage>
</organism>
<evidence type="ECO:0000313" key="3">
    <source>
        <dbReference type="Proteomes" id="UP001066276"/>
    </source>
</evidence>
<sequence length="427" mass="46845">MPISLITLMFSHPDSSRANDLGREFITGFMQNTNSTEGANNLKLIITAFSGPTSVNINITSTSTQWTVSLQEGETRAVTVPQSAEMIGSARFPSSILITSDKDISVVSVSEKLQSAGTAVLLPVSKLGTQYYVLTPTGTRRCSHKQFSVINHKFSNKVILSFRQHVTFTEDMYVPKKKLVLTLEPYQALQLQSQEDLSGTKVVSEMPVAVLSGHTCMWQGSMCDHVYEQLPPVSRWKKSFLVPPLVAQYKSDSAYVLAGRKSTQLRYVSGHVKYNTKLERGEVLEILVKPLTPVFISASEPIQVFYYHSGGISQSQQVGSFFISLSGTSEFCKSYNVYGLANFENSAALVANTSASGGVTLDDQPLSNIQWRRIPGTDYSWAVVNFDTARNSHTLKHPGAAFEVLNIGTVTQRAYGTSAICTEGMCE</sequence>
<dbReference type="AlphaFoldDB" id="A0AAV7PYJ3"/>
<dbReference type="Proteomes" id="UP001066276">
    <property type="component" value="Chromosome 7"/>
</dbReference>
<evidence type="ECO:0000313" key="2">
    <source>
        <dbReference type="EMBL" id="KAJ1132326.1"/>
    </source>
</evidence>
<accession>A0AAV7PYJ3</accession>
<dbReference type="PANTHER" id="PTHR46534:SF2">
    <property type="entry name" value="VWFD DOMAIN-CONTAINING PROTEIN"/>
    <property type="match status" value="1"/>
</dbReference>
<comment type="caution">
    <text evidence="2">The sequence shown here is derived from an EMBL/GenBank/DDBJ whole genome shotgun (WGS) entry which is preliminary data.</text>
</comment>
<dbReference type="EMBL" id="JANPWB010000011">
    <property type="protein sequence ID" value="KAJ1132326.1"/>
    <property type="molecule type" value="Genomic_DNA"/>
</dbReference>
<evidence type="ECO:0000259" key="1">
    <source>
        <dbReference type="Pfam" id="PF17517"/>
    </source>
</evidence>
<proteinExistence type="predicted"/>
<gene>
    <name evidence="2" type="ORF">NDU88_010648</name>
</gene>
<dbReference type="PANTHER" id="PTHR46534">
    <property type="entry name" value="IGGFC_BINDING DOMAIN-CONTAINING PROTEIN"/>
    <property type="match status" value="1"/>
</dbReference>
<reference evidence="2" key="1">
    <citation type="journal article" date="2022" name="bioRxiv">
        <title>Sequencing and chromosome-scale assembly of the giantPleurodeles waltlgenome.</title>
        <authorList>
            <person name="Brown T."/>
            <person name="Elewa A."/>
            <person name="Iarovenko S."/>
            <person name="Subramanian E."/>
            <person name="Araus A.J."/>
            <person name="Petzold A."/>
            <person name="Susuki M."/>
            <person name="Suzuki K.-i.T."/>
            <person name="Hayashi T."/>
            <person name="Toyoda A."/>
            <person name="Oliveira C."/>
            <person name="Osipova E."/>
            <person name="Leigh N.D."/>
            <person name="Simon A."/>
            <person name="Yun M.H."/>
        </authorList>
    </citation>
    <scope>NUCLEOTIDE SEQUENCE</scope>
    <source>
        <strain evidence="2">20211129_DDA</strain>
        <tissue evidence="2">Liver</tissue>
    </source>
</reference>
<dbReference type="InterPro" id="IPR035234">
    <property type="entry name" value="IgGFc-bd_N"/>
</dbReference>
<name>A0AAV7PYJ3_PLEWA</name>
<keyword evidence="3" id="KW-1185">Reference proteome</keyword>
<protein>
    <recommendedName>
        <fullName evidence="1">IgGFc-binding protein N-terminal domain-containing protein</fullName>
    </recommendedName>
</protein>
<feature type="domain" description="IgGFc-binding protein N-terminal" evidence="1">
    <location>
        <begin position="118"/>
        <end position="406"/>
    </location>
</feature>